<sequence>MKISKITLSLFVAVAITGCANKMSQDGSLEQVQKNYNSYKEIVKQYKIDTQWWLGYQDPQLNQLIETALANNKNLAKSAILVNKALYNANLLGANLVPTFSATGQSSAVKGAGHSAKNPRSTGTSVVTHSANLNLSYTLDLWQRLSNSASAAEWEKNATAEDLEATRLALINAVINTYYNLAYFNEAIRITQQSINNYTKISRVMNNKYKSGMITQLNVDQSMQAVLQARNSLINLQTAQKTAEQTLRNLLNLKPNDSIPVKYPNLLKVKLQGVNTDVPVSTIANRPDLKSALFRLQSGFKSLQATENSWYPTLSLGASLSGSAPLVGDIANNQLLGGTLSFNLPFLDWNRVKLNIKISEQNYKLAKLNYEQIGTKALNEISTYYYTYKQSKKSLSNLKKTYFYNKRISRYYQNRYKEGVSELRDWLNAINTENGSKLAIIQAKYNTLQYENLVYQAMAGKYSK</sequence>
<dbReference type="SUPFAM" id="SSF56954">
    <property type="entry name" value="Outer membrane efflux proteins (OEP)"/>
    <property type="match status" value="1"/>
</dbReference>
<evidence type="ECO:0000313" key="2">
    <source>
        <dbReference type="EMBL" id="MDP8084636.1"/>
    </source>
</evidence>
<dbReference type="EMBL" id="FOBN01000001">
    <property type="protein sequence ID" value="SEL89163.1"/>
    <property type="molecule type" value="Genomic_DNA"/>
</dbReference>
<dbReference type="STRING" id="97481.SAMN05444853_10150"/>
<dbReference type="InterPro" id="IPR003423">
    <property type="entry name" value="OMP_efflux"/>
</dbReference>
<dbReference type="GO" id="GO:0015562">
    <property type="term" value="F:efflux transmembrane transporter activity"/>
    <property type="evidence" value="ECO:0007669"/>
    <property type="project" value="InterPro"/>
</dbReference>
<dbReference type="EMBL" id="JASAVS010000002">
    <property type="protein sequence ID" value="MDP8084636.1"/>
    <property type="molecule type" value="Genomic_DNA"/>
</dbReference>
<dbReference type="Gene3D" id="2.20.200.10">
    <property type="entry name" value="Outer membrane efflux proteins (OEP)"/>
    <property type="match status" value="1"/>
</dbReference>
<evidence type="ECO:0000313" key="3">
    <source>
        <dbReference type="EMBL" id="SEL89163.1"/>
    </source>
</evidence>
<dbReference type="PANTHER" id="PTHR30203">
    <property type="entry name" value="OUTER MEMBRANE CATION EFFLUX PROTEIN"/>
    <property type="match status" value="1"/>
</dbReference>
<dbReference type="AlphaFoldDB" id="A0A1H7TWX6"/>
<evidence type="ECO:0000313" key="5">
    <source>
        <dbReference type="Proteomes" id="UP001224812"/>
    </source>
</evidence>
<keyword evidence="3" id="KW-0449">Lipoprotein</keyword>
<name>A0A1H7TWX6_9PAST</name>
<reference evidence="2 5" key="3">
    <citation type="journal article" date="2023" name="Front. Microbiol.">
        <title>Phylogeography and host specificity of Pasteurellaceae pathogenic to sea-farmed fish in the north-east Atlantic.</title>
        <authorList>
            <person name="Gulla S."/>
            <person name="Colquhoun D.J."/>
            <person name="Olsen A.B."/>
            <person name="Spilsberg B."/>
            <person name="Lagesen K."/>
            <person name="Aakesson C.P."/>
            <person name="Strom S."/>
            <person name="Manji F."/>
            <person name="Birkbeck T.H."/>
            <person name="Nilsen H.K."/>
        </authorList>
    </citation>
    <scope>NUCLEOTIDE SEQUENCE [LARGE SCALE GENOMIC DNA]</scope>
    <source>
        <strain evidence="2 5">VIO11850</strain>
    </source>
</reference>
<gene>
    <name evidence="2" type="ORF">QJT92_01640</name>
    <name evidence="3" type="ORF">SAMN05444853_10150</name>
</gene>
<dbReference type="Proteomes" id="UP001224812">
    <property type="component" value="Unassembled WGS sequence"/>
</dbReference>
<dbReference type="OrthoDB" id="9770517at2"/>
<dbReference type="PANTHER" id="PTHR30203:SF32">
    <property type="entry name" value="CATION EFFLUX SYSTEM PROTEIN CUSC"/>
    <property type="match status" value="1"/>
</dbReference>
<evidence type="ECO:0000313" key="4">
    <source>
        <dbReference type="Proteomes" id="UP000198883"/>
    </source>
</evidence>
<dbReference type="NCBIfam" id="NF047721">
    <property type="entry name" value="ToxDrgExpTdeA"/>
    <property type="match status" value="1"/>
</dbReference>
<comment type="similarity">
    <text evidence="1">Belongs to the outer membrane factor (OMF) (TC 1.B.17) family.</text>
</comment>
<dbReference type="RefSeq" id="WP_090919311.1">
    <property type="nucleotide sequence ID" value="NZ_CP016180.1"/>
</dbReference>
<dbReference type="GeneID" id="83544803"/>
<organism evidence="3 4">
    <name type="scientific">Phocoenobacter skyensis</name>
    <dbReference type="NCBI Taxonomy" id="97481"/>
    <lineage>
        <taxon>Bacteria</taxon>
        <taxon>Pseudomonadati</taxon>
        <taxon>Pseudomonadota</taxon>
        <taxon>Gammaproteobacteria</taxon>
        <taxon>Pasteurellales</taxon>
        <taxon>Pasteurellaceae</taxon>
        <taxon>Phocoenobacter</taxon>
    </lineage>
</organism>
<dbReference type="PROSITE" id="PS51257">
    <property type="entry name" value="PROKAR_LIPOPROTEIN"/>
    <property type="match status" value="1"/>
</dbReference>
<accession>A0A1H7TWX6</accession>
<keyword evidence="5" id="KW-1185">Reference proteome</keyword>
<evidence type="ECO:0000256" key="1">
    <source>
        <dbReference type="ARBA" id="ARBA00007613"/>
    </source>
</evidence>
<dbReference type="Proteomes" id="UP000198883">
    <property type="component" value="Unassembled WGS sequence"/>
</dbReference>
<dbReference type="InterPro" id="IPR010131">
    <property type="entry name" value="MdtP/NodT-like"/>
</dbReference>
<reference evidence="3" key="1">
    <citation type="submission" date="2016-10" db="EMBL/GenBank/DDBJ databases">
        <authorList>
            <person name="de Groot N.N."/>
        </authorList>
    </citation>
    <scope>NUCLEOTIDE SEQUENCE [LARGE SCALE GENOMIC DNA]</scope>
    <source>
        <strain evidence="3">DSM 24204</strain>
    </source>
</reference>
<dbReference type="Pfam" id="PF02321">
    <property type="entry name" value="OEP"/>
    <property type="match status" value="2"/>
</dbReference>
<protein>
    <submittedName>
        <fullName evidence="3">Efflux transporter, outer membrane factor (OMF) lipoprotein, NodT family</fullName>
    </submittedName>
    <submittedName>
        <fullName evidence="2">TolC family protein</fullName>
    </submittedName>
</protein>
<reference evidence="4" key="2">
    <citation type="submission" date="2016-10" db="EMBL/GenBank/DDBJ databases">
        <authorList>
            <person name="Varghese N."/>
            <person name="Submissions S."/>
        </authorList>
    </citation>
    <scope>NUCLEOTIDE SEQUENCE [LARGE SCALE GENOMIC DNA]</scope>
    <source>
        <strain evidence="4">DSM 24204</strain>
    </source>
</reference>
<dbReference type="Gene3D" id="1.20.1600.10">
    <property type="entry name" value="Outer membrane efflux proteins (OEP)"/>
    <property type="match status" value="1"/>
</dbReference>
<proteinExistence type="inferred from homology"/>